<evidence type="ECO:0000313" key="5">
    <source>
        <dbReference type="Proteomes" id="UP000594637"/>
    </source>
</evidence>
<dbReference type="PANTHER" id="PTHR43213:SF5">
    <property type="entry name" value="BIFUNCTIONAL DTTP_UTP PYROPHOSPHATASE_METHYLTRANSFERASE PROTEIN-RELATED"/>
    <property type="match status" value="1"/>
</dbReference>
<comment type="cofactor">
    <cofactor evidence="1 3">
        <name>a divalent metal cation</name>
        <dbReference type="ChEBI" id="CHEBI:60240"/>
    </cofactor>
</comment>
<dbReference type="CDD" id="cd00555">
    <property type="entry name" value="Maf"/>
    <property type="match status" value="1"/>
</dbReference>
<dbReference type="PIRSF" id="PIRSF006305">
    <property type="entry name" value="Maf"/>
    <property type="match status" value="1"/>
</dbReference>
<proteinExistence type="inferred from homology"/>
<reference evidence="4 5" key="1">
    <citation type="submission" date="2020-11" db="EMBL/GenBank/DDBJ databases">
        <title>Actinomyces sp. ZJ750.</title>
        <authorList>
            <person name="Zhou J."/>
        </authorList>
    </citation>
    <scope>NUCLEOTIDE SEQUENCE [LARGE SCALE GENOMIC DNA]</scope>
    <source>
        <strain evidence="4 5">ZJ750</strain>
    </source>
</reference>
<dbReference type="AlphaFoldDB" id="A0A7T0LMD6"/>
<comment type="catalytic activity">
    <reaction evidence="3">
        <text>a ribonucleoside 5'-triphosphate + H2O = a ribonucleoside 5'-phosphate + diphosphate + H(+)</text>
        <dbReference type="Rhea" id="RHEA:23996"/>
        <dbReference type="ChEBI" id="CHEBI:15377"/>
        <dbReference type="ChEBI" id="CHEBI:15378"/>
        <dbReference type="ChEBI" id="CHEBI:33019"/>
        <dbReference type="ChEBI" id="CHEBI:58043"/>
        <dbReference type="ChEBI" id="CHEBI:61557"/>
        <dbReference type="EC" id="3.6.1.9"/>
    </reaction>
</comment>
<sequence>MSPAALVLASQSSGRLATLRAAGVNPLVRISEVDEPAVLEALSQERTRSGRPQPTPTEQVQALARAKALDVAHRSTPLEDASATVVVGCDSMLEIDGQVVGKPRTNTAVRERWAALAGATGVLHSGHTVVRLGDSATEGATEGGTEGAIAEGVSSTVVHFGSPTAREVEAYVATGEPQWCAGAFTIDGYGGAFIEGVEGDPHGVVGLSLPLLRRLLAGLGVTWTDLWELPAGSADREATGA</sequence>
<comment type="subcellular location">
    <subcellularLocation>
        <location evidence="3">Cytoplasm</location>
    </subcellularLocation>
</comment>
<dbReference type="InterPro" id="IPR029001">
    <property type="entry name" value="ITPase-like_fam"/>
</dbReference>
<name>A0A7T0LMD6_9ACTO</name>
<protein>
    <recommendedName>
        <fullName evidence="3">Nucleoside triphosphate pyrophosphatase</fullName>
        <ecNumber evidence="3">3.6.1.9</ecNumber>
    </recommendedName>
    <alternativeName>
        <fullName evidence="3">Nucleotide pyrophosphatase</fullName>
        <shortName evidence="3">Nucleotide PPase</shortName>
    </alternativeName>
</protein>
<keyword evidence="2 3" id="KW-0378">Hydrolase</keyword>
<comment type="function">
    <text evidence="3">Nucleoside triphosphate pyrophosphatase. May have a dual role in cell division arrest and in preventing the incorporation of modified nucleotides into cellular nucleic acids.</text>
</comment>
<organism evidence="4 5">
    <name type="scientific">Actinomyces respiraculi</name>
    <dbReference type="NCBI Taxonomy" id="2744574"/>
    <lineage>
        <taxon>Bacteria</taxon>
        <taxon>Bacillati</taxon>
        <taxon>Actinomycetota</taxon>
        <taxon>Actinomycetes</taxon>
        <taxon>Actinomycetales</taxon>
        <taxon>Actinomycetaceae</taxon>
        <taxon>Actinomyces</taxon>
    </lineage>
</organism>
<feature type="active site" description="Proton acceptor" evidence="3">
    <location>
        <position position="90"/>
    </location>
</feature>
<keyword evidence="5" id="KW-1185">Reference proteome</keyword>
<accession>A0A7T0LMD6</accession>
<dbReference type="Proteomes" id="UP000594637">
    <property type="component" value="Chromosome"/>
</dbReference>
<evidence type="ECO:0000256" key="2">
    <source>
        <dbReference type="ARBA" id="ARBA00022801"/>
    </source>
</evidence>
<dbReference type="GO" id="GO:0005737">
    <property type="term" value="C:cytoplasm"/>
    <property type="evidence" value="ECO:0007669"/>
    <property type="project" value="UniProtKB-SubCell"/>
</dbReference>
<dbReference type="GO" id="GO:0047429">
    <property type="term" value="F:nucleoside triphosphate diphosphatase activity"/>
    <property type="evidence" value="ECO:0007669"/>
    <property type="project" value="UniProtKB-EC"/>
</dbReference>
<dbReference type="GO" id="GO:0009117">
    <property type="term" value="P:nucleotide metabolic process"/>
    <property type="evidence" value="ECO:0007669"/>
    <property type="project" value="UniProtKB-KW"/>
</dbReference>
<dbReference type="EMBL" id="CP063989">
    <property type="protein sequence ID" value="QPL05793.1"/>
    <property type="molecule type" value="Genomic_DNA"/>
</dbReference>
<comment type="catalytic activity">
    <reaction evidence="3">
        <text>a 2'-deoxyribonucleoside 5'-triphosphate + H2O = a 2'-deoxyribonucleoside 5'-phosphate + diphosphate + H(+)</text>
        <dbReference type="Rhea" id="RHEA:44644"/>
        <dbReference type="ChEBI" id="CHEBI:15377"/>
        <dbReference type="ChEBI" id="CHEBI:15378"/>
        <dbReference type="ChEBI" id="CHEBI:33019"/>
        <dbReference type="ChEBI" id="CHEBI:61560"/>
        <dbReference type="ChEBI" id="CHEBI:65317"/>
        <dbReference type="EC" id="3.6.1.9"/>
    </reaction>
</comment>
<dbReference type="KEGG" id="arep:ID810_02090"/>
<evidence type="ECO:0000256" key="3">
    <source>
        <dbReference type="HAMAP-Rule" id="MF_00528"/>
    </source>
</evidence>
<dbReference type="SUPFAM" id="SSF52972">
    <property type="entry name" value="ITPase-like"/>
    <property type="match status" value="1"/>
</dbReference>
<gene>
    <name evidence="4" type="primary">maf</name>
    <name evidence="4" type="ORF">ID810_02090</name>
</gene>
<comment type="caution">
    <text evidence="3">Lacks conserved residue(s) required for the propagation of feature annotation.</text>
</comment>
<evidence type="ECO:0000313" key="4">
    <source>
        <dbReference type="EMBL" id="QPL05793.1"/>
    </source>
</evidence>
<dbReference type="InterPro" id="IPR003697">
    <property type="entry name" value="Maf-like"/>
</dbReference>
<dbReference type="RefSeq" id="WP_166856293.1">
    <property type="nucleotide sequence ID" value="NZ_CP063989.1"/>
</dbReference>
<comment type="similarity">
    <text evidence="3">Belongs to the Maf family.</text>
</comment>
<dbReference type="Gene3D" id="3.90.950.10">
    <property type="match status" value="1"/>
</dbReference>
<dbReference type="Pfam" id="PF02545">
    <property type="entry name" value="Maf"/>
    <property type="match status" value="1"/>
</dbReference>
<dbReference type="HAMAP" id="MF_00528">
    <property type="entry name" value="Maf"/>
    <property type="match status" value="1"/>
</dbReference>
<dbReference type="EC" id="3.6.1.9" evidence="3"/>
<evidence type="ECO:0000256" key="1">
    <source>
        <dbReference type="ARBA" id="ARBA00001968"/>
    </source>
</evidence>
<keyword evidence="3" id="KW-0963">Cytoplasm</keyword>
<keyword evidence="3" id="KW-0546">Nucleotide metabolism</keyword>
<dbReference type="PANTHER" id="PTHR43213">
    <property type="entry name" value="BIFUNCTIONAL DTTP/UTP PYROPHOSPHATASE/METHYLTRANSFERASE PROTEIN-RELATED"/>
    <property type="match status" value="1"/>
</dbReference>